<accession>A0A2Z6LMH4</accession>
<keyword evidence="6 14" id="KW-1133">Transmembrane helix</keyword>
<evidence type="ECO:0000256" key="4">
    <source>
        <dbReference type="ARBA" id="ARBA00022692"/>
    </source>
</evidence>
<dbReference type="PIRSF" id="PIRSF037090">
    <property type="entry name" value="Iontro_Glu-like_rcpt_pln"/>
    <property type="match status" value="1"/>
</dbReference>
<dbReference type="OrthoDB" id="5984008at2759"/>
<keyword evidence="8 13" id="KW-0472">Membrane</keyword>
<organism evidence="18 19">
    <name type="scientific">Trifolium subterraneum</name>
    <name type="common">Subterranean clover</name>
    <dbReference type="NCBI Taxonomy" id="3900"/>
    <lineage>
        <taxon>Eukaryota</taxon>
        <taxon>Viridiplantae</taxon>
        <taxon>Streptophyta</taxon>
        <taxon>Embryophyta</taxon>
        <taxon>Tracheophyta</taxon>
        <taxon>Spermatophyta</taxon>
        <taxon>Magnoliopsida</taxon>
        <taxon>eudicotyledons</taxon>
        <taxon>Gunneridae</taxon>
        <taxon>Pentapetalae</taxon>
        <taxon>rosids</taxon>
        <taxon>fabids</taxon>
        <taxon>Fabales</taxon>
        <taxon>Fabaceae</taxon>
        <taxon>Papilionoideae</taxon>
        <taxon>50 kb inversion clade</taxon>
        <taxon>NPAAA clade</taxon>
        <taxon>Hologalegina</taxon>
        <taxon>IRL clade</taxon>
        <taxon>Trifolieae</taxon>
        <taxon>Trifolium</taxon>
    </lineage>
</organism>
<dbReference type="Proteomes" id="UP000242715">
    <property type="component" value="Unassembled WGS sequence"/>
</dbReference>
<dbReference type="FunFam" id="3.40.190.10:FF:000175">
    <property type="entry name" value="Glutamate receptor"/>
    <property type="match status" value="1"/>
</dbReference>
<feature type="domain" description="Ionotropic glutamate receptor C-terminal" evidence="17">
    <location>
        <begin position="469"/>
        <end position="727"/>
    </location>
</feature>
<dbReference type="CDD" id="cd13686">
    <property type="entry name" value="GluR_Plant"/>
    <property type="match status" value="1"/>
</dbReference>
<evidence type="ECO:0000259" key="17">
    <source>
        <dbReference type="SMART" id="SM00079"/>
    </source>
</evidence>
<evidence type="ECO:0000256" key="15">
    <source>
        <dbReference type="SAM" id="SignalP"/>
    </source>
</evidence>
<dbReference type="Pfam" id="PF00497">
    <property type="entry name" value="SBP_bac_3"/>
    <property type="match status" value="1"/>
</dbReference>
<dbReference type="FunFam" id="3.40.50.2300:FF:000081">
    <property type="entry name" value="Glutamate receptor"/>
    <property type="match status" value="1"/>
</dbReference>
<comment type="function">
    <text evidence="13">Glutamate-gated receptor that probably acts as non-selective cation channel.</text>
</comment>
<keyword evidence="9 13" id="KW-0675">Receptor</keyword>
<gene>
    <name evidence="18" type="ORF">TSUD_106010</name>
</gene>
<evidence type="ECO:0000256" key="5">
    <source>
        <dbReference type="ARBA" id="ARBA00022729"/>
    </source>
</evidence>
<dbReference type="FunFam" id="3.40.190.10:FF:000054">
    <property type="entry name" value="Glutamate receptor"/>
    <property type="match status" value="1"/>
</dbReference>
<dbReference type="SMART" id="SM00079">
    <property type="entry name" value="PBPe"/>
    <property type="match status" value="1"/>
</dbReference>
<comment type="similarity">
    <text evidence="2 13">Belongs to the glutamate-gated ion channel (TC 1.A.10.1) family.</text>
</comment>
<evidence type="ECO:0000256" key="12">
    <source>
        <dbReference type="ARBA" id="ARBA00023303"/>
    </source>
</evidence>
<evidence type="ECO:0000256" key="7">
    <source>
        <dbReference type="ARBA" id="ARBA00023065"/>
    </source>
</evidence>
<proteinExistence type="inferred from homology"/>
<dbReference type="Pfam" id="PF01094">
    <property type="entry name" value="ANF_receptor"/>
    <property type="match status" value="1"/>
</dbReference>
<dbReference type="CDD" id="cd19990">
    <property type="entry name" value="PBP1_GABAb_receptor_plant"/>
    <property type="match status" value="1"/>
</dbReference>
<evidence type="ECO:0000256" key="6">
    <source>
        <dbReference type="ARBA" id="ARBA00022989"/>
    </source>
</evidence>
<dbReference type="PRINTS" id="PR01176">
    <property type="entry name" value="GABABRECEPTR"/>
</dbReference>
<feature type="chain" id="PRO_5016260079" description="Glutamate receptor" evidence="15">
    <location>
        <begin position="25"/>
        <end position="828"/>
    </location>
</feature>
<keyword evidence="11 13" id="KW-1071">Ligand-gated ion channel</keyword>
<keyword evidence="12 13" id="KW-0407">Ion channel</keyword>
<dbReference type="InterPro" id="IPR017103">
    <property type="entry name" value="Iontropic_Glu_rcpt_pln"/>
</dbReference>
<name>A0A2Z6LMH4_TRISU</name>
<keyword evidence="5 15" id="KW-0732">Signal</keyword>
<comment type="subcellular location">
    <subcellularLocation>
        <location evidence="1">Membrane</location>
        <topology evidence="1">Multi-pass membrane protein</topology>
    </subcellularLocation>
</comment>
<keyword evidence="10" id="KW-0325">Glycoprotein</keyword>
<protein>
    <recommendedName>
        <fullName evidence="13">Glutamate receptor</fullName>
    </recommendedName>
</protein>
<dbReference type="InterPro" id="IPR001320">
    <property type="entry name" value="Iontro_rcpt_C"/>
</dbReference>
<dbReference type="InterPro" id="IPR015683">
    <property type="entry name" value="Ionotropic_Glu_rcpt"/>
</dbReference>
<evidence type="ECO:0000256" key="11">
    <source>
        <dbReference type="ARBA" id="ARBA00023286"/>
    </source>
</evidence>
<evidence type="ECO:0000256" key="13">
    <source>
        <dbReference type="PIRNR" id="PIRNR037090"/>
    </source>
</evidence>
<dbReference type="Pfam" id="PF00060">
    <property type="entry name" value="Lig_chan"/>
    <property type="match status" value="1"/>
</dbReference>
<dbReference type="AlphaFoldDB" id="A0A2Z6LMH4"/>
<dbReference type="InterPro" id="IPR044440">
    <property type="entry name" value="GABAb_receptor_plant_PBP1"/>
</dbReference>
<feature type="domain" description="Solute-binding protein family 3/N-terminal" evidence="16">
    <location>
        <begin position="467"/>
        <end position="728"/>
    </location>
</feature>
<dbReference type="SMART" id="SM00062">
    <property type="entry name" value="PBPb"/>
    <property type="match status" value="1"/>
</dbReference>
<dbReference type="Gene3D" id="3.40.50.2300">
    <property type="match status" value="2"/>
</dbReference>
<dbReference type="GO" id="GO:0015276">
    <property type="term" value="F:ligand-gated monoatomic ion channel activity"/>
    <property type="evidence" value="ECO:0007669"/>
    <property type="project" value="InterPro"/>
</dbReference>
<evidence type="ECO:0000256" key="14">
    <source>
        <dbReference type="SAM" id="Phobius"/>
    </source>
</evidence>
<dbReference type="InterPro" id="IPR028082">
    <property type="entry name" value="Peripla_BP_I"/>
</dbReference>
<dbReference type="SUPFAM" id="SSF53822">
    <property type="entry name" value="Periplasmic binding protein-like I"/>
    <property type="match status" value="1"/>
</dbReference>
<feature type="transmembrane region" description="Helical" evidence="14">
    <location>
        <begin position="586"/>
        <end position="608"/>
    </location>
</feature>
<evidence type="ECO:0000256" key="8">
    <source>
        <dbReference type="ARBA" id="ARBA00023136"/>
    </source>
</evidence>
<evidence type="ECO:0000256" key="1">
    <source>
        <dbReference type="ARBA" id="ARBA00004141"/>
    </source>
</evidence>
<dbReference type="Gene3D" id="3.40.190.10">
    <property type="entry name" value="Periplasmic binding protein-like II"/>
    <property type="match status" value="2"/>
</dbReference>
<keyword evidence="3 13" id="KW-0813">Transport</keyword>
<feature type="signal peptide" evidence="15">
    <location>
        <begin position="1"/>
        <end position="24"/>
    </location>
</feature>
<evidence type="ECO:0000313" key="19">
    <source>
        <dbReference type="Proteomes" id="UP000242715"/>
    </source>
</evidence>
<reference evidence="19" key="1">
    <citation type="journal article" date="2017" name="Front. Plant Sci.">
        <title>Climate Clever Clovers: New Paradigm to Reduce the Environmental Footprint of Ruminants by Breeding Low Methanogenic Forages Utilizing Haplotype Variation.</title>
        <authorList>
            <person name="Kaur P."/>
            <person name="Appels R."/>
            <person name="Bayer P.E."/>
            <person name="Keeble-Gagnere G."/>
            <person name="Wang J."/>
            <person name="Hirakawa H."/>
            <person name="Shirasawa K."/>
            <person name="Vercoe P."/>
            <person name="Stefanova K."/>
            <person name="Durmic Z."/>
            <person name="Nichols P."/>
            <person name="Revell C."/>
            <person name="Isobe S.N."/>
            <person name="Edwards D."/>
            <person name="Erskine W."/>
        </authorList>
    </citation>
    <scope>NUCLEOTIDE SEQUENCE [LARGE SCALE GENOMIC DNA]</scope>
    <source>
        <strain evidence="19">cv. Daliak</strain>
    </source>
</reference>
<evidence type="ECO:0000256" key="3">
    <source>
        <dbReference type="ARBA" id="ARBA00022448"/>
    </source>
</evidence>
<dbReference type="InterPro" id="IPR001638">
    <property type="entry name" value="Solute-binding_3/MltF_N"/>
</dbReference>
<feature type="transmembrane region" description="Helical" evidence="14">
    <location>
        <begin position="749"/>
        <end position="771"/>
    </location>
</feature>
<evidence type="ECO:0000256" key="2">
    <source>
        <dbReference type="ARBA" id="ARBA00008685"/>
    </source>
</evidence>
<evidence type="ECO:0000313" key="18">
    <source>
        <dbReference type="EMBL" id="GAU17102.1"/>
    </source>
</evidence>
<evidence type="ECO:0000256" key="10">
    <source>
        <dbReference type="ARBA" id="ARBA00023180"/>
    </source>
</evidence>
<keyword evidence="19" id="KW-1185">Reference proteome</keyword>
<dbReference type="Gene3D" id="1.10.287.70">
    <property type="match status" value="1"/>
</dbReference>
<evidence type="ECO:0000256" key="9">
    <source>
        <dbReference type="ARBA" id="ARBA00023170"/>
    </source>
</evidence>
<evidence type="ECO:0000259" key="16">
    <source>
        <dbReference type="SMART" id="SM00062"/>
    </source>
</evidence>
<dbReference type="GO" id="GO:0016020">
    <property type="term" value="C:membrane"/>
    <property type="evidence" value="ECO:0007669"/>
    <property type="project" value="UniProtKB-SubCell"/>
</dbReference>
<dbReference type="InterPro" id="IPR001828">
    <property type="entry name" value="ANF_lig-bd_rcpt"/>
</dbReference>
<keyword evidence="7 13" id="KW-0406">Ion transport</keyword>
<dbReference type="EMBL" id="DF973166">
    <property type="protein sequence ID" value="GAU17102.1"/>
    <property type="molecule type" value="Genomic_DNA"/>
</dbReference>
<dbReference type="SUPFAM" id="SSF53850">
    <property type="entry name" value="Periplasmic binding protein-like II"/>
    <property type="match status" value="1"/>
</dbReference>
<sequence length="828" mass="92831">MKQFMVLYLMIWICVIFLCGIVHSEKPESVNIGAVFTFDSVIGRVAKAAMEMAVSDVNSDPIVLNGTKLNLIMKDGRCNAFLGSTGAFQVLEQGVAAIIGPQSSAIAHSISQIADAVKVPLISYAATDPTLSSLQFPLFFRTVQSDSEQMAAMANLIDFNGWKEVIVVFLDDDYGRNGVSALSDELENRRLKISHKLALSIHFDLDEITKLLNQTKVFNPRVFVVHINPDPRLRIFSVAHKLQMMTSEYVWLVTDWLAATLYSFSPVNQKSLSIVEGVVGLRQHIPDSSKKRDFVSRWKKMQKRVANTSWNSYGFFAYDTVWAVAHSIDKFLKVHDNITFSLRDNNMVPHTEGIGIQLEKLKTFVNGSDFVNILSLSNFSGVSGQIRFSSDRNVISSGYDVININQMKINRVGYWSNHSGFSVVPPEILAKQKHPRVSVDQKLENITWPGGKTERPRGWVIADNAKPLRIGVPRRASFVEFVTELQDSHKIQGYCIDIFMKALEFIPYEIPFVFKPVGNGKSNPNYDSLVKKIDQNVYDAVVGDIAIVTNRTKIVDFSQPFASSSLVIVAPINSSKSNAWVFLRPFSADMWCIIGASFLMIGVVIWILEHRVNDEFRGPPKKQLVTMFMFSLSTLFKTNSSPEEYAVALRNGPSGGGVAAIVDELPYVELFLSKETEFGIIGQPFTRSSWGFAFQRDSPLALDMSTAILKLAESGELQKIHEKWFCKMGCPGERKSNPKPDQLHLSSFWGLYLSCAVISVVALILFLLRIISQYVGFKQRQKDIVAPSSEQSESHCSRVVVNFFNFIDKKEDAIKKMFTQCDNPHNPN</sequence>
<dbReference type="PANTHER" id="PTHR18966">
    <property type="entry name" value="IONOTROPIC GLUTAMATE RECEPTOR"/>
    <property type="match status" value="1"/>
</dbReference>
<keyword evidence="4 14" id="KW-0812">Transmembrane</keyword>